<sequence>MRPHPIAGKHGHEDGWTGAGATPKCPPMRTATLFIAALLATPAMASPGDLHVQGYANAGISGSAAYVTVHNGGSKADRLLGASSPAASSVTIHQASNAGGVMRMRAAGPQTLAPGAMIAMKPGGLHLMVMGLKSPLRPGARLPLVLRFEKAGLVRASLPVLPPGAQGPAAAEAHHGH</sequence>
<dbReference type="RefSeq" id="WP_344711401.1">
    <property type="nucleotide sequence ID" value="NZ_BAAAZD010000002.1"/>
</dbReference>
<name>A0ABP7S550_9SPHN</name>
<evidence type="ECO:0000313" key="3">
    <source>
        <dbReference type="EMBL" id="GAA4006628.1"/>
    </source>
</evidence>
<dbReference type="InterPro" id="IPR007410">
    <property type="entry name" value="LpqE-like"/>
</dbReference>
<protein>
    <submittedName>
        <fullName evidence="3">Copper chaperone PCu(A)C</fullName>
    </submittedName>
</protein>
<gene>
    <name evidence="3" type="ORF">GCM10022211_19380</name>
</gene>
<dbReference type="SUPFAM" id="SSF110087">
    <property type="entry name" value="DR1885-like metal-binding protein"/>
    <property type="match status" value="1"/>
</dbReference>
<feature type="region of interest" description="Disordered" evidence="1">
    <location>
        <begin position="1"/>
        <end position="23"/>
    </location>
</feature>
<evidence type="ECO:0000313" key="4">
    <source>
        <dbReference type="Proteomes" id="UP001501310"/>
    </source>
</evidence>
<keyword evidence="4" id="KW-1185">Reference proteome</keyword>
<evidence type="ECO:0000256" key="1">
    <source>
        <dbReference type="SAM" id="MobiDB-lite"/>
    </source>
</evidence>
<feature type="chain" id="PRO_5047043718" evidence="2">
    <location>
        <begin position="46"/>
        <end position="177"/>
    </location>
</feature>
<comment type="caution">
    <text evidence="3">The sequence shown here is derived from an EMBL/GenBank/DDBJ whole genome shotgun (WGS) entry which is preliminary data.</text>
</comment>
<feature type="signal peptide" evidence="2">
    <location>
        <begin position="1"/>
        <end position="45"/>
    </location>
</feature>
<dbReference type="EMBL" id="BAAAZD010000002">
    <property type="protein sequence ID" value="GAA4006628.1"/>
    <property type="molecule type" value="Genomic_DNA"/>
</dbReference>
<dbReference type="InterPro" id="IPR036182">
    <property type="entry name" value="PCuAC_sf"/>
</dbReference>
<keyword evidence="2" id="KW-0732">Signal</keyword>
<dbReference type="InterPro" id="IPR058248">
    <property type="entry name" value="Lxx211020-like"/>
</dbReference>
<dbReference type="Gene3D" id="2.60.40.1890">
    <property type="entry name" value="PCu(A)C copper chaperone"/>
    <property type="match status" value="1"/>
</dbReference>
<evidence type="ECO:0000256" key="2">
    <source>
        <dbReference type="SAM" id="SignalP"/>
    </source>
</evidence>
<accession>A0ABP7S550</accession>
<dbReference type="Proteomes" id="UP001501310">
    <property type="component" value="Unassembled WGS sequence"/>
</dbReference>
<dbReference type="Pfam" id="PF04314">
    <property type="entry name" value="PCuAC"/>
    <property type="match status" value="1"/>
</dbReference>
<organism evidence="3 4">
    <name type="scientific">Sphingomonas humi</name>
    <dbReference type="NCBI Taxonomy" id="335630"/>
    <lineage>
        <taxon>Bacteria</taxon>
        <taxon>Pseudomonadati</taxon>
        <taxon>Pseudomonadota</taxon>
        <taxon>Alphaproteobacteria</taxon>
        <taxon>Sphingomonadales</taxon>
        <taxon>Sphingomonadaceae</taxon>
        <taxon>Sphingomonas</taxon>
    </lineage>
</organism>
<reference evidence="4" key="1">
    <citation type="journal article" date="2019" name="Int. J. Syst. Evol. Microbiol.">
        <title>The Global Catalogue of Microorganisms (GCM) 10K type strain sequencing project: providing services to taxonomists for standard genome sequencing and annotation.</title>
        <authorList>
            <consortium name="The Broad Institute Genomics Platform"/>
            <consortium name="The Broad Institute Genome Sequencing Center for Infectious Disease"/>
            <person name="Wu L."/>
            <person name="Ma J."/>
        </authorList>
    </citation>
    <scope>NUCLEOTIDE SEQUENCE [LARGE SCALE GENOMIC DNA]</scope>
    <source>
        <strain evidence="4">JCM 16603</strain>
    </source>
</reference>
<proteinExistence type="predicted"/>
<dbReference type="PANTHER" id="PTHR36302">
    <property type="entry name" value="BLR7088 PROTEIN"/>
    <property type="match status" value="1"/>
</dbReference>
<dbReference type="PANTHER" id="PTHR36302:SF1">
    <property type="entry name" value="COPPER CHAPERONE PCU(A)C"/>
    <property type="match status" value="1"/>
</dbReference>